<evidence type="ECO:0000256" key="8">
    <source>
        <dbReference type="ARBA" id="ARBA00022989"/>
    </source>
</evidence>
<feature type="transmembrane region" description="Helical" evidence="13">
    <location>
        <begin position="80"/>
        <end position="97"/>
    </location>
</feature>
<evidence type="ECO:0000256" key="11">
    <source>
        <dbReference type="ARBA" id="ARBA00023303"/>
    </source>
</evidence>
<evidence type="ECO:0000256" key="9">
    <source>
        <dbReference type="ARBA" id="ARBA00023065"/>
    </source>
</evidence>
<dbReference type="AlphaFoldDB" id="A0AAW2YMA7"/>
<dbReference type="GO" id="GO:0008076">
    <property type="term" value="C:voltage-gated potassium channel complex"/>
    <property type="evidence" value="ECO:0007669"/>
    <property type="project" value="InterPro"/>
</dbReference>
<evidence type="ECO:0000256" key="1">
    <source>
        <dbReference type="ARBA" id="ARBA00004141"/>
    </source>
</evidence>
<feature type="transmembrane region" description="Helical" evidence="13">
    <location>
        <begin position="46"/>
        <end position="68"/>
    </location>
</feature>
<evidence type="ECO:0000256" key="10">
    <source>
        <dbReference type="ARBA" id="ARBA00023136"/>
    </source>
</evidence>
<dbReference type="GO" id="GO:0005249">
    <property type="term" value="F:voltage-gated potassium channel activity"/>
    <property type="evidence" value="ECO:0007669"/>
    <property type="project" value="InterPro"/>
</dbReference>
<keyword evidence="2" id="KW-0813">Transport</keyword>
<feature type="transmembrane region" description="Helical" evidence="13">
    <location>
        <begin position="117"/>
        <end position="138"/>
    </location>
</feature>
<keyword evidence="5" id="KW-0631">Potassium channel</keyword>
<dbReference type="PRINTS" id="PR00169">
    <property type="entry name" value="KCHANNEL"/>
</dbReference>
<accession>A0AAW2YMA7</accession>
<gene>
    <name evidence="15" type="ORF">AKO1_008550</name>
</gene>
<keyword evidence="6" id="KW-0851">Voltage-gated channel</keyword>
<evidence type="ECO:0000256" key="7">
    <source>
        <dbReference type="ARBA" id="ARBA00022958"/>
    </source>
</evidence>
<evidence type="ECO:0000313" key="15">
    <source>
        <dbReference type="EMBL" id="KAL0478280.1"/>
    </source>
</evidence>
<evidence type="ECO:0000256" key="12">
    <source>
        <dbReference type="SAM" id="Coils"/>
    </source>
</evidence>
<keyword evidence="11" id="KW-0407">Ion channel</keyword>
<name>A0AAW2YMA7_9EUKA</name>
<organism evidence="15 16">
    <name type="scientific">Acrasis kona</name>
    <dbReference type="NCBI Taxonomy" id="1008807"/>
    <lineage>
        <taxon>Eukaryota</taxon>
        <taxon>Discoba</taxon>
        <taxon>Heterolobosea</taxon>
        <taxon>Tetramitia</taxon>
        <taxon>Eutetramitia</taxon>
        <taxon>Acrasidae</taxon>
        <taxon>Acrasis</taxon>
    </lineage>
</organism>
<dbReference type="InterPro" id="IPR005821">
    <property type="entry name" value="Ion_trans_dom"/>
</dbReference>
<keyword evidence="10 13" id="KW-0472">Membrane</keyword>
<dbReference type="Pfam" id="PF00520">
    <property type="entry name" value="Ion_trans"/>
    <property type="match status" value="1"/>
</dbReference>
<comment type="caution">
    <text evidence="15">The sequence shown here is derived from an EMBL/GenBank/DDBJ whole genome shotgun (WGS) entry which is preliminary data.</text>
</comment>
<keyword evidence="9" id="KW-0406">Ion transport</keyword>
<keyword evidence="3" id="KW-0633">Potassium transport</keyword>
<evidence type="ECO:0000256" key="5">
    <source>
        <dbReference type="ARBA" id="ARBA00022826"/>
    </source>
</evidence>
<dbReference type="GO" id="GO:0001508">
    <property type="term" value="P:action potential"/>
    <property type="evidence" value="ECO:0007669"/>
    <property type="project" value="TreeGrafter"/>
</dbReference>
<evidence type="ECO:0000256" key="6">
    <source>
        <dbReference type="ARBA" id="ARBA00022882"/>
    </source>
</evidence>
<dbReference type="Gene3D" id="1.10.287.70">
    <property type="match status" value="1"/>
</dbReference>
<feature type="transmembrane region" description="Helical" evidence="13">
    <location>
        <begin position="256"/>
        <end position="280"/>
    </location>
</feature>
<sequence>MNQYENDTWEMSNRNTVDELAIHTDSRHRQFQKKLYNVLEDPSTSWWAKIYTITSYIFVVTSLVLLILDSYAYIQREDEFLVLDAIITAFFTLEYILRFYASSTTLKSALMFVINPLNIADFLSIVPFYILIILNYGFKLNHTVPNLDTFRILRLFRLLKLTQHSQSIKLLTKSIRKSYKSLLTVIYFMFVIVLVTGTLMYYIERGTLNQEESAFILPDGTLSVFSSIPAGMWWSIVTLVTLGYGDLVPRTVFGKLLASCTMILGVMILAMPSMIIGAAFTKLVSKKKNQKKIDDRNVDQESNNLQTLLNKQEELMVNFRNIVVEMENNHKLIRSLTNQSL</sequence>
<dbReference type="PANTHER" id="PTHR11537">
    <property type="entry name" value="VOLTAGE-GATED POTASSIUM CHANNEL"/>
    <property type="match status" value="1"/>
</dbReference>
<proteinExistence type="predicted"/>
<evidence type="ECO:0000256" key="3">
    <source>
        <dbReference type="ARBA" id="ARBA00022538"/>
    </source>
</evidence>
<dbReference type="InterPro" id="IPR028325">
    <property type="entry name" value="VG_K_chnl"/>
</dbReference>
<dbReference type="PANTHER" id="PTHR11537:SF254">
    <property type="entry name" value="POTASSIUM VOLTAGE-GATED CHANNEL PROTEIN SHAB"/>
    <property type="match status" value="1"/>
</dbReference>
<keyword evidence="7" id="KW-0630">Potassium</keyword>
<keyword evidence="8 13" id="KW-1133">Transmembrane helix</keyword>
<dbReference type="EMBL" id="JAOPGA020000356">
    <property type="protein sequence ID" value="KAL0478280.1"/>
    <property type="molecule type" value="Genomic_DNA"/>
</dbReference>
<feature type="domain" description="Ion transport" evidence="14">
    <location>
        <begin position="49"/>
        <end position="286"/>
    </location>
</feature>
<feature type="coiled-coil region" evidence="12">
    <location>
        <begin position="298"/>
        <end position="329"/>
    </location>
</feature>
<keyword evidence="4 13" id="KW-0812">Transmembrane</keyword>
<dbReference type="InterPro" id="IPR027359">
    <property type="entry name" value="Volt_channel_dom_sf"/>
</dbReference>
<comment type="subcellular location">
    <subcellularLocation>
        <location evidence="1">Membrane</location>
        <topology evidence="1">Multi-pass membrane protein</topology>
    </subcellularLocation>
</comment>
<feature type="transmembrane region" description="Helical" evidence="13">
    <location>
        <begin position="223"/>
        <end position="244"/>
    </location>
</feature>
<reference evidence="15 16" key="1">
    <citation type="submission" date="2024-03" db="EMBL/GenBank/DDBJ databases">
        <title>The Acrasis kona genome and developmental transcriptomes reveal deep origins of eukaryotic multicellular pathways.</title>
        <authorList>
            <person name="Sheikh S."/>
            <person name="Fu C.-J."/>
            <person name="Brown M.W."/>
            <person name="Baldauf S.L."/>
        </authorList>
    </citation>
    <scope>NUCLEOTIDE SEQUENCE [LARGE SCALE GENOMIC DNA]</scope>
    <source>
        <strain evidence="15 16">ATCC MYA-3509</strain>
    </source>
</reference>
<dbReference type="Gene3D" id="1.20.120.350">
    <property type="entry name" value="Voltage-gated potassium channels. Chain C"/>
    <property type="match status" value="1"/>
</dbReference>
<keyword evidence="16" id="KW-1185">Reference proteome</keyword>
<protein>
    <recommendedName>
        <fullName evidence="14">Ion transport domain-containing protein</fullName>
    </recommendedName>
</protein>
<keyword evidence="12" id="KW-0175">Coiled coil</keyword>
<evidence type="ECO:0000313" key="16">
    <source>
        <dbReference type="Proteomes" id="UP001431209"/>
    </source>
</evidence>
<evidence type="ECO:0000256" key="4">
    <source>
        <dbReference type="ARBA" id="ARBA00022692"/>
    </source>
</evidence>
<dbReference type="Proteomes" id="UP001431209">
    <property type="component" value="Unassembled WGS sequence"/>
</dbReference>
<feature type="transmembrane region" description="Helical" evidence="13">
    <location>
        <begin position="182"/>
        <end position="203"/>
    </location>
</feature>
<evidence type="ECO:0000256" key="13">
    <source>
        <dbReference type="SAM" id="Phobius"/>
    </source>
</evidence>
<evidence type="ECO:0000256" key="2">
    <source>
        <dbReference type="ARBA" id="ARBA00022448"/>
    </source>
</evidence>
<dbReference type="SUPFAM" id="SSF81324">
    <property type="entry name" value="Voltage-gated potassium channels"/>
    <property type="match status" value="1"/>
</dbReference>
<evidence type="ECO:0000259" key="14">
    <source>
        <dbReference type="Pfam" id="PF00520"/>
    </source>
</evidence>